<dbReference type="AlphaFoldDB" id="A0AA88ADH6"/>
<evidence type="ECO:0000313" key="2">
    <source>
        <dbReference type="EMBL" id="GMN49815.1"/>
    </source>
</evidence>
<sequence length="258" mass="28611">MDLIFLPQKRRTFTIEVGFFDTVLEIKEKVEKYQGIPVSDQTLVFNGRALPEDGDIASCVLLHNSRINLVIASEANRTAALRLRVKIATPANTHVVAIEADLNDTVLNLKDKIILAAEEASLISSSSSAAARSAMVLHSKGREMQDINRSLAEYEVKDDGEIEVGFRRPASSKLKVVVESKCGTKRIPVEVNASGNVGDQLRKELRRLNQEQGFPLPTEYFFIHKQDVMDEDRSFRWHRVASGDTIEVFPGSVTTGGS</sequence>
<feature type="domain" description="Ubiquitin-like" evidence="1">
    <location>
        <begin position="81"/>
        <end position="171"/>
    </location>
</feature>
<organism evidence="2 3">
    <name type="scientific">Ficus carica</name>
    <name type="common">Common fig</name>
    <dbReference type="NCBI Taxonomy" id="3494"/>
    <lineage>
        <taxon>Eukaryota</taxon>
        <taxon>Viridiplantae</taxon>
        <taxon>Streptophyta</taxon>
        <taxon>Embryophyta</taxon>
        <taxon>Tracheophyta</taxon>
        <taxon>Spermatophyta</taxon>
        <taxon>Magnoliopsida</taxon>
        <taxon>eudicotyledons</taxon>
        <taxon>Gunneridae</taxon>
        <taxon>Pentapetalae</taxon>
        <taxon>rosids</taxon>
        <taxon>fabids</taxon>
        <taxon>Rosales</taxon>
        <taxon>Moraceae</taxon>
        <taxon>Ficeae</taxon>
        <taxon>Ficus</taxon>
    </lineage>
</organism>
<dbReference type="InterPro" id="IPR029071">
    <property type="entry name" value="Ubiquitin-like_domsf"/>
</dbReference>
<dbReference type="GO" id="GO:0043130">
    <property type="term" value="F:ubiquitin binding"/>
    <property type="evidence" value="ECO:0007669"/>
    <property type="project" value="TreeGrafter"/>
</dbReference>
<dbReference type="FunFam" id="3.10.20.90:FF:000341">
    <property type="entry name" value="Ubiquitin-like superfamily protein"/>
    <property type="match status" value="1"/>
</dbReference>
<dbReference type="PROSITE" id="PS00299">
    <property type="entry name" value="UBIQUITIN_1"/>
    <property type="match status" value="1"/>
</dbReference>
<comment type="caution">
    <text evidence="2">The sequence shown here is derived from an EMBL/GenBank/DDBJ whole genome shotgun (WGS) entry which is preliminary data.</text>
</comment>
<dbReference type="Gene3D" id="3.10.20.90">
    <property type="entry name" value="Phosphatidylinositol 3-kinase Catalytic Subunit, Chain A, domain 1"/>
    <property type="match status" value="2"/>
</dbReference>
<proteinExistence type="predicted"/>
<protein>
    <recommendedName>
        <fullName evidence="1">Ubiquitin-like domain-containing protein</fullName>
    </recommendedName>
</protein>
<gene>
    <name evidence="2" type="ORF">TIFTF001_018977</name>
</gene>
<evidence type="ECO:0000259" key="1">
    <source>
        <dbReference type="PROSITE" id="PS50053"/>
    </source>
</evidence>
<dbReference type="GO" id="GO:0005829">
    <property type="term" value="C:cytosol"/>
    <property type="evidence" value="ECO:0007669"/>
    <property type="project" value="TreeGrafter"/>
</dbReference>
<name>A0AA88ADH6_FICCA</name>
<dbReference type="SMART" id="SM00213">
    <property type="entry name" value="UBQ"/>
    <property type="match status" value="2"/>
</dbReference>
<dbReference type="PRINTS" id="PR00348">
    <property type="entry name" value="UBIQUITIN"/>
</dbReference>
<evidence type="ECO:0000313" key="3">
    <source>
        <dbReference type="Proteomes" id="UP001187192"/>
    </source>
</evidence>
<keyword evidence="3" id="KW-1185">Reference proteome</keyword>
<dbReference type="CDD" id="cd17039">
    <property type="entry name" value="Ubl_ubiquitin_like"/>
    <property type="match status" value="1"/>
</dbReference>
<feature type="domain" description="Ubiquitin-like" evidence="1">
    <location>
        <begin position="1"/>
        <end position="76"/>
    </location>
</feature>
<dbReference type="InterPro" id="IPR000626">
    <property type="entry name" value="Ubiquitin-like_dom"/>
</dbReference>
<dbReference type="PROSITE" id="PS50053">
    <property type="entry name" value="UBIQUITIN_2"/>
    <property type="match status" value="2"/>
</dbReference>
<dbReference type="InterPro" id="IPR019954">
    <property type="entry name" value="Ubiquitin_CS"/>
</dbReference>
<dbReference type="PANTHER" id="PTHR10621">
    <property type="entry name" value="UV EXCISION REPAIR PROTEIN RAD23"/>
    <property type="match status" value="1"/>
</dbReference>
<reference evidence="2" key="1">
    <citation type="submission" date="2023-07" db="EMBL/GenBank/DDBJ databases">
        <title>draft genome sequence of fig (Ficus carica).</title>
        <authorList>
            <person name="Takahashi T."/>
            <person name="Nishimura K."/>
        </authorList>
    </citation>
    <scope>NUCLEOTIDE SEQUENCE</scope>
</reference>
<dbReference type="Pfam" id="PF00240">
    <property type="entry name" value="ubiquitin"/>
    <property type="match status" value="1"/>
</dbReference>
<dbReference type="GO" id="GO:0031593">
    <property type="term" value="F:polyubiquitin modification-dependent protein binding"/>
    <property type="evidence" value="ECO:0007669"/>
    <property type="project" value="TreeGrafter"/>
</dbReference>
<dbReference type="EMBL" id="BTGU01000032">
    <property type="protein sequence ID" value="GMN49815.1"/>
    <property type="molecule type" value="Genomic_DNA"/>
</dbReference>
<dbReference type="SUPFAM" id="SSF54236">
    <property type="entry name" value="Ubiquitin-like"/>
    <property type="match status" value="2"/>
</dbReference>
<dbReference type="PANTHER" id="PTHR10621:SF38">
    <property type="entry name" value="UBIQUITIN DOMAIN-CONTAINING PROTEIN 7SL RNA1-RELATED"/>
    <property type="match status" value="1"/>
</dbReference>
<dbReference type="GO" id="GO:0005654">
    <property type="term" value="C:nucleoplasm"/>
    <property type="evidence" value="ECO:0007669"/>
    <property type="project" value="TreeGrafter"/>
</dbReference>
<dbReference type="GO" id="GO:0070628">
    <property type="term" value="F:proteasome binding"/>
    <property type="evidence" value="ECO:0007669"/>
    <property type="project" value="TreeGrafter"/>
</dbReference>
<dbReference type="InterPro" id="IPR019956">
    <property type="entry name" value="Ubiquitin_dom"/>
</dbReference>
<accession>A0AA88ADH6</accession>
<dbReference type="GO" id="GO:0043161">
    <property type="term" value="P:proteasome-mediated ubiquitin-dependent protein catabolic process"/>
    <property type="evidence" value="ECO:0007669"/>
    <property type="project" value="TreeGrafter"/>
</dbReference>
<dbReference type="Proteomes" id="UP001187192">
    <property type="component" value="Unassembled WGS sequence"/>
</dbReference>